<evidence type="ECO:0000259" key="2">
    <source>
        <dbReference type="Pfam" id="PF18664"/>
    </source>
</evidence>
<reference evidence="3" key="1">
    <citation type="submission" date="2023-07" db="EMBL/GenBank/DDBJ databases">
        <title>Genome content predicts the carbon catabolic preferences of heterotrophic bacteria.</title>
        <authorList>
            <person name="Gralka M."/>
        </authorList>
    </citation>
    <scope>NUCLEOTIDE SEQUENCE</scope>
    <source>
        <strain evidence="3">I3M17_2</strain>
    </source>
</reference>
<sequence>MNLSALKKDARGSKTLRPEEAGAAAELQKPLEGKLRRSNEGEKGDFILESGPNEEKSVDFLFTADTPKSKEMINKFFDKNPTNLTQIKSHVDKADIVPLYMRNLNSENASKVMNFIETLKPEEQAKLILIK</sequence>
<evidence type="ECO:0000256" key="1">
    <source>
        <dbReference type="SAM" id="MobiDB-lite"/>
    </source>
</evidence>
<accession>A0AAW7X089</accession>
<dbReference type="Proteomes" id="UP001169760">
    <property type="component" value="Unassembled WGS sequence"/>
</dbReference>
<organism evidence="3 4">
    <name type="scientific">Saccharophagus degradans</name>
    <dbReference type="NCBI Taxonomy" id="86304"/>
    <lineage>
        <taxon>Bacteria</taxon>
        <taxon>Pseudomonadati</taxon>
        <taxon>Pseudomonadota</taxon>
        <taxon>Gammaproteobacteria</taxon>
        <taxon>Cellvibrionales</taxon>
        <taxon>Cellvibrionaceae</taxon>
        <taxon>Saccharophagus</taxon>
    </lineage>
</organism>
<evidence type="ECO:0000313" key="4">
    <source>
        <dbReference type="Proteomes" id="UP001169760"/>
    </source>
</evidence>
<dbReference type="RefSeq" id="WP_303490374.1">
    <property type="nucleotide sequence ID" value="NZ_JAUOPB010000001.1"/>
</dbReference>
<dbReference type="AlphaFoldDB" id="A0AAW7X089"/>
<feature type="compositionally biased region" description="Basic and acidic residues" evidence="1">
    <location>
        <begin position="1"/>
        <end position="20"/>
    </location>
</feature>
<dbReference type="InterPro" id="IPR041620">
    <property type="entry name" value="CdiA_C_tRNase"/>
</dbReference>
<name>A0AAW7X089_9GAMM</name>
<feature type="domain" description="CdiA C-terminal tRNase" evidence="2">
    <location>
        <begin position="18"/>
        <end position="129"/>
    </location>
</feature>
<evidence type="ECO:0000313" key="3">
    <source>
        <dbReference type="EMBL" id="MDO6421140.1"/>
    </source>
</evidence>
<proteinExistence type="predicted"/>
<dbReference type="EMBL" id="JAUOPB010000001">
    <property type="protein sequence ID" value="MDO6421140.1"/>
    <property type="molecule type" value="Genomic_DNA"/>
</dbReference>
<feature type="region of interest" description="Disordered" evidence="1">
    <location>
        <begin position="1"/>
        <end position="51"/>
    </location>
</feature>
<dbReference type="CDD" id="cd20726">
    <property type="entry name" value="CDI_toxin_BpE479_tRNase-like"/>
    <property type="match status" value="1"/>
</dbReference>
<comment type="caution">
    <text evidence="3">The sequence shown here is derived from an EMBL/GenBank/DDBJ whole genome shotgun (WGS) entry which is preliminary data.</text>
</comment>
<protein>
    <recommendedName>
        <fullName evidence="2">CdiA C-terminal tRNase domain-containing protein</fullName>
    </recommendedName>
</protein>
<feature type="compositionally biased region" description="Basic and acidic residues" evidence="1">
    <location>
        <begin position="29"/>
        <end position="46"/>
    </location>
</feature>
<dbReference type="Pfam" id="PF18664">
    <property type="entry name" value="CdiA_C_tRNase"/>
    <property type="match status" value="1"/>
</dbReference>
<gene>
    <name evidence="3" type="ORF">Q4521_01510</name>
</gene>